<dbReference type="InterPro" id="IPR011330">
    <property type="entry name" value="Glyco_hydro/deAcase_b/a-brl"/>
</dbReference>
<name>A0A517ZHH9_9PLAN</name>
<gene>
    <name evidence="1" type="ORF">Mal52_03850</name>
</gene>
<dbReference type="RefSeq" id="WP_145373944.1">
    <property type="nucleotide sequence ID" value="NZ_CP036276.1"/>
</dbReference>
<dbReference type="KEGG" id="sdyn:Mal52_03850"/>
<proteinExistence type="predicted"/>
<evidence type="ECO:0000313" key="2">
    <source>
        <dbReference type="Proteomes" id="UP000319383"/>
    </source>
</evidence>
<evidence type="ECO:0000313" key="1">
    <source>
        <dbReference type="EMBL" id="QDU41930.1"/>
    </source>
</evidence>
<accession>A0A517ZHH9</accession>
<reference evidence="1 2" key="1">
    <citation type="submission" date="2019-02" db="EMBL/GenBank/DDBJ databases">
        <title>Deep-cultivation of Planctomycetes and their phenomic and genomic characterization uncovers novel biology.</title>
        <authorList>
            <person name="Wiegand S."/>
            <person name="Jogler M."/>
            <person name="Boedeker C."/>
            <person name="Pinto D."/>
            <person name="Vollmers J."/>
            <person name="Rivas-Marin E."/>
            <person name="Kohn T."/>
            <person name="Peeters S.H."/>
            <person name="Heuer A."/>
            <person name="Rast P."/>
            <person name="Oberbeckmann S."/>
            <person name="Bunk B."/>
            <person name="Jeske O."/>
            <person name="Meyerdierks A."/>
            <person name="Storesund J.E."/>
            <person name="Kallscheuer N."/>
            <person name="Luecker S."/>
            <person name="Lage O.M."/>
            <person name="Pohl T."/>
            <person name="Merkel B.J."/>
            <person name="Hornburger P."/>
            <person name="Mueller R.-W."/>
            <person name="Bruemmer F."/>
            <person name="Labrenz M."/>
            <person name="Spormann A.M."/>
            <person name="Op den Camp H."/>
            <person name="Overmann J."/>
            <person name="Amann R."/>
            <person name="Jetten M.S.M."/>
            <person name="Mascher T."/>
            <person name="Medema M.H."/>
            <person name="Devos D.P."/>
            <person name="Kaster A.-K."/>
            <person name="Ovreas L."/>
            <person name="Rohde M."/>
            <person name="Galperin M.Y."/>
            <person name="Jogler C."/>
        </authorList>
    </citation>
    <scope>NUCLEOTIDE SEQUENCE [LARGE SCALE GENOMIC DNA]</scope>
    <source>
        <strain evidence="1 2">Mal52</strain>
    </source>
</reference>
<dbReference type="GO" id="GO:0005975">
    <property type="term" value="P:carbohydrate metabolic process"/>
    <property type="evidence" value="ECO:0007669"/>
    <property type="project" value="InterPro"/>
</dbReference>
<keyword evidence="2" id="KW-1185">Reference proteome</keyword>
<dbReference type="SUPFAM" id="SSF88713">
    <property type="entry name" value="Glycoside hydrolase/deacetylase"/>
    <property type="match status" value="1"/>
</dbReference>
<dbReference type="Gene3D" id="3.20.20.370">
    <property type="entry name" value="Glycoside hydrolase/deacetylase"/>
    <property type="match status" value="1"/>
</dbReference>
<dbReference type="CDD" id="cd10935">
    <property type="entry name" value="CE4_WalW"/>
    <property type="match status" value="1"/>
</dbReference>
<sequence>MTANLLITIDTEEEGLWGGQYRTTGNTVENVCAGVGRFQELCDRYQIPPTYVIDAPVVTDADCVDLLRKIQDDGRGEIGTHVHPWCNPPQDSYWDKQTSFLCNLPEKLQREKIVWLTDEIEKQFGRRPTSFRAGRYGLDIVGARILRELGYTVDSSVIPFSNWSSEGGPNFEYAPHTPYFVGDRGLCERCETGSLLEVPVSVGFNRPDFQRAQSIRNFAMLPWLRRMRSVGILDRLGIVRRIKFSPEQARAQDMKQLIDAYLAGGAPVMVMLFHSTSLVAGQSPYVKTAERLEEFFADLAEVFEYCLTQRGMVPATLSGFAEQYTQSPSMATT</sequence>
<dbReference type="AlphaFoldDB" id="A0A517ZHH9"/>
<dbReference type="Proteomes" id="UP000319383">
    <property type="component" value="Chromosome"/>
</dbReference>
<organism evidence="1 2">
    <name type="scientific">Symmachiella dynata</name>
    <dbReference type="NCBI Taxonomy" id="2527995"/>
    <lineage>
        <taxon>Bacteria</taxon>
        <taxon>Pseudomonadati</taxon>
        <taxon>Planctomycetota</taxon>
        <taxon>Planctomycetia</taxon>
        <taxon>Planctomycetales</taxon>
        <taxon>Planctomycetaceae</taxon>
        <taxon>Symmachiella</taxon>
    </lineage>
</organism>
<protein>
    <submittedName>
        <fullName evidence="1">Uncharacterized protein</fullName>
    </submittedName>
</protein>
<dbReference type="EMBL" id="CP036276">
    <property type="protein sequence ID" value="QDU41930.1"/>
    <property type="molecule type" value="Genomic_DNA"/>
</dbReference>